<sequence length="334" mass="37263">MASAPQSTKSSPTKGRQRPPIQDPLEQAGFVSKGDVKLLDPKAQQLYYEKIMERYMKFCNDYSNDVDAAFASLPKNRSDDSTRNPPVPNAPVAIRDPSSRHAAPAAPTQNKFVRPENLTDSAAKDLSVLLLSLRKLREGVIATASKTPVAFAQQVHIFCIRTGILAGHPPSYYPPLKRLLQVLHGPSNPLSEPDLHEFTSYLILDYACRQNELHLAFDLRAKSKADFGFNNTTINNVLSALMHDNWVLFWKSGRGVDGYTRSLMSWAEGFVRRRALKAIARAYLSVDLSYIIECCTGSEDGCTWEELVEQEGMGWKLEGNKVIIRIRKPAAKAK</sequence>
<evidence type="ECO:0000313" key="3">
    <source>
        <dbReference type="Proteomes" id="UP000002035"/>
    </source>
</evidence>
<keyword evidence="3" id="KW-1185">Reference proteome</keyword>
<dbReference type="Proteomes" id="UP000002035">
    <property type="component" value="Unassembled WGS sequence"/>
</dbReference>
<name>C5FDS4_ARTOC</name>
<dbReference type="PANTHER" id="PTHR39398">
    <property type="entry name" value="YALI0F14311P"/>
    <property type="match status" value="1"/>
</dbReference>
<organism evidence="2 3">
    <name type="scientific">Arthroderma otae (strain ATCC MYA-4605 / CBS 113480)</name>
    <name type="common">Microsporum canis</name>
    <dbReference type="NCBI Taxonomy" id="554155"/>
    <lineage>
        <taxon>Eukaryota</taxon>
        <taxon>Fungi</taxon>
        <taxon>Dikarya</taxon>
        <taxon>Ascomycota</taxon>
        <taxon>Pezizomycotina</taxon>
        <taxon>Eurotiomycetes</taxon>
        <taxon>Eurotiomycetidae</taxon>
        <taxon>Onygenales</taxon>
        <taxon>Arthrodermataceae</taxon>
        <taxon>Microsporum</taxon>
    </lineage>
</organism>
<dbReference type="GeneID" id="9223550"/>
<dbReference type="OrthoDB" id="2100128at2759"/>
<dbReference type="EMBL" id="DS995701">
    <property type="protein sequence ID" value="EEQ27870.1"/>
    <property type="molecule type" value="Genomic_DNA"/>
</dbReference>
<dbReference type="RefSeq" id="XP_002850654.1">
    <property type="nucleotide sequence ID" value="XM_002850608.1"/>
</dbReference>
<evidence type="ECO:0008006" key="4">
    <source>
        <dbReference type="Google" id="ProtNLM"/>
    </source>
</evidence>
<dbReference type="PANTHER" id="PTHR39398:SF1">
    <property type="entry name" value="CSN8_PSMD8_EIF3K DOMAIN-CONTAINING PROTEIN"/>
    <property type="match status" value="1"/>
</dbReference>
<dbReference type="STRING" id="554155.C5FDS4"/>
<dbReference type="VEuPathDB" id="FungiDB:MCYG_00758"/>
<evidence type="ECO:0000256" key="1">
    <source>
        <dbReference type="SAM" id="MobiDB-lite"/>
    </source>
</evidence>
<protein>
    <recommendedName>
        <fullName evidence="4">CSN8/PSMD8/EIF3K domain-containing protein</fullName>
    </recommendedName>
</protein>
<proteinExistence type="predicted"/>
<feature type="compositionally biased region" description="Polar residues" evidence="1">
    <location>
        <begin position="1"/>
        <end position="14"/>
    </location>
</feature>
<gene>
    <name evidence="2" type="ORF">MCYG_00758</name>
</gene>
<dbReference type="AlphaFoldDB" id="C5FDS4"/>
<dbReference type="eggNOG" id="ENOG502RXZN">
    <property type="taxonomic scope" value="Eukaryota"/>
</dbReference>
<feature type="region of interest" description="Disordered" evidence="1">
    <location>
        <begin position="74"/>
        <end position="116"/>
    </location>
</feature>
<dbReference type="OMA" id="WTWEKLV"/>
<feature type="region of interest" description="Disordered" evidence="1">
    <location>
        <begin position="1"/>
        <end position="25"/>
    </location>
</feature>
<accession>C5FDS4</accession>
<evidence type="ECO:0000313" key="2">
    <source>
        <dbReference type="EMBL" id="EEQ27870.1"/>
    </source>
</evidence>
<reference evidence="3" key="1">
    <citation type="journal article" date="2012" name="MBio">
        <title>Comparative genome analysis of Trichophyton rubrum and related dermatophytes reveals candidate genes involved in infection.</title>
        <authorList>
            <person name="Martinez D.A."/>
            <person name="Oliver B.G."/>
            <person name="Graeser Y."/>
            <person name="Goldberg J.M."/>
            <person name="Li W."/>
            <person name="Martinez-Rossi N.M."/>
            <person name="Monod M."/>
            <person name="Shelest E."/>
            <person name="Barton R.C."/>
            <person name="Birch E."/>
            <person name="Brakhage A.A."/>
            <person name="Chen Z."/>
            <person name="Gurr S.J."/>
            <person name="Heiman D."/>
            <person name="Heitman J."/>
            <person name="Kosti I."/>
            <person name="Rossi A."/>
            <person name="Saif S."/>
            <person name="Samalova M."/>
            <person name="Saunders C.W."/>
            <person name="Shea T."/>
            <person name="Summerbell R.C."/>
            <person name="Xu J."/>
            <person name="Young S."/>
            <person name="Zeng Q."/>
            <person name="Birren B.W."/>
            <person name="Cuomo C.A."/>
            <person name="White T.C."/>
        </authorList>
    </citation>
    <scope>NUCLEOTIDE SEQUENCE [LARGE SCALE GENOMIC DNA]</scope>
    <source>
        <strain evidence="3">ATCC MYA-4605 / CBS 113480</strain>
    </source>
</reference>
<dbReference type="HOGENOM" id="CLU_055649_0_0_1"/>